<organism evidence="2 3">
    <name type="scientific">Nonomuraea rhodomycinica</name>
    <dbReference type="NCBI Taxonomy" id="1712872"/>
    <lineage>
        <taxon>Bacteria</taxon>
        <taxon>Bacillati</taxon>
        <taxon>Actinomycetota</taxon>
        <taxon>Actinomycetes</taxon>
        <taxon>Streptosporangiales</taxon>
        <taxon>Streptosporangiaceae</taxon>
        <taxon>Nonomuraea</taxon>
    </lineage>
</organism>
<proteinExistence type="predicted"/>
<dbReference type="InterPro" id="IPR027395">
    <property type="entry name" value="WH_DNA-bd_dom"/>
</dbReference>
<keyword evidence="3" id="KW-1185">Reference proteome</keyword>
<dbReference type="Gene3D" id="1.10.10.10">
    <property type="entry name" value="Winged helix-like DNA-binding domain superfamily/Winged helix DNA-binding domain"/>
    <property type="match status" value="1"/>
</dbReference>
<dbReference type="PANTHER" id="PTHR37318">
    <property type="entry name" value="BSL7504 PROTEIN"/>
    <property type="match status" value="1"/>
</dbReference>
<accession>A0A7Y6MH07</accession>
<sequence length="111" mass="12129">MEPGFDEFLHVPARLAIVAVLAPADWVEFGFIRDSVETSDSALSKQVSALAAAGYVAVRKDQDKRGRRTFVQLTPQGRQAFQRHAAALQRIVALAHRPPEQPVREPGGGAR</sequence>
<dbReference type="InterPro" id="IPR036388">
    <property type="entry name" value="WH-like_DNA-bd_sf"/>
</dbReference>
<dbReference type="InterPro" id="IPR001845">
    <property type="entry name" value="HTH_ArsR_DNA-bd_dom"/>
</dbReference>
<dbReference type="InterPro" id="IPR036390">
    <property type="entry name" value="WH_DNA-bd_sf"/>
</dbReference>
<dbReference type="RefSeq" id="WP_175605683.1">
    <property type="nucleotide sequence ID" value="NZ_JABWGO010000015.1"/>
</dbReference>
<feature type="domain" description="HTH arsR-type" evidence="1">
    <location>
        <begin position="7"/>
        <end position="96"/>
    </location>
</feature>
<dbReference type="SUPFAM" id="SSF46785">
    <property type="entry name" value="Winged helix' DNA-binding domain"/>
    <property type="match status" value="1"/>
</dbReference>
<name>A0A7Y6MH07_9ACTN</name>
<protein>
    <submittedName>
        <fullName evidence="2">Transcriptional regulator</fullName>
    </submittedName>
</protein>
<comment type="caution">
    <text evidence="2">The sequence shown here is derived from an EMBL/GenBank/DDBJ whole genome shotgun (WGS) entry which is preliminary data.</text>
</comment>
<dbReference type="PANTHER" id="PTHR37318:SF1">
    <property type="entry name" value="BSL7504 PROTEIN"/>
    <property type="match status" value="1"/>
</dbReference>
<dbReference type="Pfam" id="PF13601">
    <property type="entry name" value="HTH_34"/>
    <property type="match status" value="1"/>
</dbReference>
<dbReference type="AlphaFoldDB" id="A0A7Y6MH07"/>
<dbReference type="GO" id="GO:0003700">
    <property type="term" value="F:DNA-binding transcription factor activity"/>
    <property type="evidence" value="ECO:0007669"/>
    <property type="project" value="InterPro"/>
</dbReference>
<evidence type="ECO:0000313" key="3">
    <source>
        <dbReference type="Proteomes" id="UP000546126"/>
    </source>
</evidence>
<dbReference type="SMART" id="SM00418">
    <property type="entry name" value="HTH_ARSR"/>
    <property type="match status" value="1"/>
</dbReference>
<gene>
    <name evidence="2" type="ORF">HT134_39795</name>
</gene>
<evidence type="ECO:0000313" key="2">
    <source>
        <dbReference type="EMBL" id="NUW46216.1"/>
    </source>
</evidence>
<reference evidence="2 3" key="1">
    <citation type="submission" date="2020-06" db="EMBL/GenBank/DDBJ databases">
        <authorList>
            <person name="Chanama M."/>
        </authorList>
    </citation>
    <scope>NUCLEOTIDE SEQUENCE [LARGE SCALE GENOMIC DNA]</scope>
    <source>
        <strain evidence="2 3">TBRC6557</strain>
    </source>
</reference>
<dbReference type="EMBL" id="JABWGO010000015">
    <property type="protein sequence ID" value="NUW46216.1"/>
    <property type="molecule type" value="Genomic_DNA"/>
</dbReference>
<evidence type="ECO:0000259" key="1">
    <source>
        <dbReference type="SMART" id="SM00418"/>
    </source>
</evidence>
<dbReference type="Proteomes" id="UP000546126">
    <property type="component" value="Unassembled WGS sequence"/>
</dbReference>